<keyword evidence="8" id="KW-0479">Metal-binding</keyword>
<dbReference type="EMBL" id="CP017641">
    <property type="protein sequence ID" value="APZ94717.1"/>
    <property type="molecule type" value="Genomic_DNA"/>
</dbReference>
<evidence type="ECO:0000256" key="3">
    <source>
        <dbReference type="ARBA" id="ARBA00007707"/>
    </source>
</evidence>
<dbReference type="PANTHER" id="PTHR43584">
    <property type="entry name" value="NUCLEOTIDYL TRANSFERASE"/>
    <property type="match status" value="1"/>
</dbReference>
<dbReference type="PANTHER" id="PTHR43584:SF3">
    <property type="entry name" value="BIFUNCTIONAL PROTEIN GLMU"/>
    <property type="match status" value="1"/>
</dbReference>
<accession>A0A1P8WKZ4</accession>
<comment type="similarity">
    <text evidence="3">In the C-terminal section; belongs to the transferase hexapeptide repeat family.</text>
</comment>
<dbReference type="STRING" id="1891926.Fuma_04356"/>
<dbReference type="Proteomes" id="UP000187735">
    <property type="component" value="Chromosome"/>
</dbReference>
<evidence type="ECO:0000256" key="15">
    <source>
        <dbReference type="ARBA" id="ARBA00048247"/>
    </source>
</evidence>
<keyword evidence="14" id="KW-0961">Cell wall biogenesis/degradation</keyword>
<evidence type="ECO:0000256" key="13">
    <source>
        <dbReference type="ARBA" id="ARBA00023315"/>
    </source>
</evidence>
<dbReference type="GO" id="GO:0019134">
    <property type="term" value="F:glucosamine-1-phosphate N-acetyltransferase activity"/>
    <property type="evidence" value="ECO:0007669"/>
    <property type="project" value="UniProtKB-EC"/>
</dbReference>
<dbReference type="OrthoDB" id="9775031at2"/>
<keyword evidence="12" id="KW-0511">Multifunctional enzyme</keyword>
<keyword evidence="9" id="KW-0460">Magnesium</keyword>
<evidence type="ECO:0000256" key="14">
    <source>
        <dbReference type="ARBA" id="ARBA00023316"/>
    </source>
</evidence>
<dbReference type="GO" id="GO:0009252">
    <property type="term" value="P:peptidoglycan biosynthetic process"/>
    <property type="evidence" value="ECO:0007669"/>
    <property type="project" value="UniProtKB-KW"/>
</dbReference>
<organism evidence="19 20">
    <name type="scientific">Fuerstiella marisgermanici</name>
    <dbReference type="NCBI Taxonomy" id="1891926"/>
    <lineage>
        <taxon>Bacteria</taxon>
        <taxon>Pseudomonadati</taxon>
        <taxon>Planctomycetota</taxon>
        <taxon>Planctomycetia</taxon>
        <taxon>Planctomycetales</taxon>
        <taxon>Planctomycetaceae</taxon>
        <taxon>Fuerstiella</taxon>
    </lineage>
</organism>
<dbReference type="SUPFAM" id="SSF53448">
    <property type="entry name" value="Nucleotide-diphospho-sugar transferases"/>
    <property type="match status" value="1"/>
</dbReference>
<reference evidence="19 20" key="1">
    <citation type="journal article" date="2016" name="Front. Microbiol.">
        <title>Fuerstia marisgermanicae gen. nov., sp. nov., an Unusual Member of the Phylum Planctomycetes from the German Wadden Sea.</title>
        <authorList>
            <person name="Kohn T."/>
            <person name="Heuer A."/>
            <person name="Jogler M."/>
            <person name="Vollmers J."/>
            <person name="Boedeker C."/>
            <person name="Bunk B."/>
            <person name="Rast P."/>
            <person name="Borchert D."/>
            <person name="Glockner I."/>
            <person name="Freese H.M."/>
            <person name="Klenk H.P."/>
            <person name="Overmann J."/>
            <person name="Kaster A.K."/>
            <person name="Rohde M."/>
            <person name="Wiegand S."/>
            <person name="Jogler C."/>
        </authorList>
    </citation>
    <scope>NUCLEOTIDE SEQUENCE [LARGE SCALE GENOMIC DNA]</scope>
    <source>
        <strain evidence="19 20">NH11</strain>
    </source>
</reference>
<dbReference type="InterPro" id="IPR025877">
    <property type="entry name" value="MobA-like_NTP_Trfase"/>
</dbReference>
<dbReference type="InterPro" id="IPR050065">
    <property type="entry name" value="GlmU-like"/>
</dbReference>
<dbReference type="InterPro" id="IPR029044">
    <property type="entry name" value="Nucleotide-diphossugar_trans"/>
</dbReference>
<evidence type="ECO:0000313" key="20">
    <source>
        <dbReference type="Proteomes" id="UP000187735"/>
    </source>
</evidence>
<keyword evidence="6" id="KW-0808">Transferase</keyword>
<evidence type="ECO:0000256" key="1">
    <source>
        <dbReference type="ARBA" id="ARBA00001946"/>
    </source>
</evidence>
<dbReference type="Gene3D" id="3.90.550.10">
    <property type="entry name" value="Spore Coat Polysaccharide Biosynthesis Protein SpsA, Chain A"/>
    <property type="match status" value="1"/>
</dbReference>
<evidence type="ECO:0000256" key="9">
    <source>
        <dbReference type="ARBA" id="ARBA00022842"/>
    </source>
</evidence>
<dbReference type="KEGG" id="fmr:Fuma_04356"/>
<keyword evidence="13" id="KW-0012">Acyltransferase</keyword>
<keyword evidence="7" id="KW-0548">Nucleotidyltransferase</keyword>
<feature type="domain" description="MobA-like NTP transferase" evidence="18">
    <location>
        <begin position="6"/>
        <end position="136"/>
    </location>
</feature>
<comment type="subcellular location">
    <subcellularLocation>
        <location evidence="2">Cytoplasm</location>
    </subcellularLocation>
</comment>
<dbReference type="Pfam" id="PF00132">
    <property type="entry name" value="Hexapep"/>
    <property type="match status" value="1"/>
</dbReference>
<evidence type="ECO:0000259" key="18">
    <source>
        <dbReference type="Pfam" id="PF12804"/>
    </source>
</evidence>
<keyword evidence="11" id="KW-0573">Peptidoglycan synthesis</keyword>
<evidence type="ECO:0000256" key="11">
    <source>
        <dbReference type="ARBA" id="ARBA00022984"/>
    </source>
</evidence>
<dbReference type="InterPro" id="IPR001451">
    <property type="entry name" value="Hexapep"/>
</dbReference>
<evidence type="ECO:0000256" key="6">
    <source>
        <dbReference type="ARBA" id="ARBA00022679"/>
    </source>
</evidence>
<evidence type="ECO:0000256" key="10">
    <source>
        <dbReference type="ARBA" id="ARBA00022960"/>
    </source>
</evidence>
<protein>
    <submittedName>
        <fullName evidence="19">Bifunctional protein GlmU</fullName>
    </submittedName>
</protein>
<dbReference type="GO" id="GO:0003977">
    <property type="term" value="F:UDP-N-acetylglucosamine diphosphorylase activity"/>
    <property type="evidence" value="ECO:0007669"/>
    <property type="project" value="UniProtKB-EC"/>
</dbReference>
<evidence type="ECO:0000256" key="8">
    <source>
        <dbReference type="ARBA" id="ARBA00022723"/>
    </source>
</evidence>
<dbReference type="SUPFAM" id="SSF51161">
    <property type="entry name" value="Trimeric LpxA-like enzymes"/>
    <property type="match status" value="1"/>
</dbReference>
<proteinExistence type="inferred from homology"/>
<evidence type="ECO:0000256" key="17">
    <source>
        <dbReference type="ARBA" id="ARBA00049628"/>
    </source>
</evidence>
<evidence type="ECO:0000313" key="19">
    <source>
        <dbReference type="EMBL" id="APZ94717.1"/>
    </source>
</evidence>
<dbReference type="CDD" id="cd02540">
    <property type="entry name" value="GT2_GlmU_N_bac"/>
    <property type="match status" value="1"/>
</dbReference>
<comment type="cofactor">
    <cofactor evidence="1">
        <name>Mg(2+)</name>
        <dbReference type="ChEBI" id="CHEBI:18420"/>
    </cofactor>
</comment>
<evidence type="ECO:0000256" key="12">
    <source>
        <dbReference type="ARBA" id="ARBA00023268"/>
    </source>
</evidence>
<name>A0A1P8WKZ4_9PLAN</name>
<sequence length="315" mass="33511">MTAPVAVILAAGKSTRMKSETPKVLHPVCGRLMIDYVLDAARAAGVEKSVVIVGHKADLVREALASHSDVVFAEQVEQNGTGHAVMMAERELKSHQGSVLILAGDTPLLQGSSLKALLDAQASEKAACVIGTADTENNEGLGRVVRTASGDFDCIVEHKDASEDQRRITEINTGCYAFDTQLLLSSLRKLKPNNVQSEYYLTDCPRILMDDGHKVAASCSLTIEEAIGVNNRIQLAEVRSHIQREHLNQIMLSGVTIVDPTQTSIDINVAIGSDTVINPGCVIEGDVTIGANCVIGPHAHIVGPKTIADGSHVGR</sequence>
<keyword evidence="5" id="KW-0963">Cytoplasm</keyword>
<comment type="function">
    <text evidence="17">Catalyzes the last two sequential reactions in the de novo biosynthetic pathway for UDP-N-acetylglucosamine (UDP-GlcNAc). The C-terminal domain catalyzes the transfer of acetyl group from acetyl coenzyme A to glucosamine-1-phosphate (GlcN-1-P) to produce N-acetylglucosamine-1-phosphate (GlcNAc-1-P), which is converted into UDP-GlcNAc by the transfer of uridine 5-monophosphate (from uridine 5-triphosphate), a reaction catalyzed by the N-terminal domain.</text>
</comment>
<evidence type="ECO:0000256" key="16">
    <source>
        <dbReference type="ARBA" id="ARBA00048493"/>
    </source>
</evidence>
<evidence type="ECO:0000256" key="4">
    <source>
        <dbReference type="ARBA" id="ARBA00007947"/>
    </source>
</evidence>
<dbReference type="RefSeq" id="WP_077025988.1">
    <property type="nucleotide sequence ID" value="NZ_CP017641.1"/>
</dbReference>
<comment type="catalytic activity">
    <reaction evidence="16">
        <text>N-acetyl-alpha-D-glucosamine 1-phosphate + UTP + H(+) = UDP-N-acetyl-alpha-D-glucosamine + diphosphate</text>
        <dbReference type="Rhea" id="RHEA:13509"/>
        <dbReference type="ChEBI" id="CHEBI:15378"/>
        <dbReference type="ChEBI" id="CHEBI:33019"/>
        <dbReference type="ChEBI" id="CHEBI:46398"/>
        <dbReference type="ChEBI" id="CHEBI:57705"/>
        <dbReference type="ChEBI" id="CHEBI:57776"/>
        <dbReference type="EC" id="2.7.7.23"/>
    </reaction>
</comment>
<dbReference type="GO" id="GO:0008360">
    <property type="term" value="P:regulation of cell shape"/>
    <property type="evidence" value="ECO:0007669"/>
    <property type="project" value="UniProtKB-KW"/>
</dbReference>
<evidence type="ECO:0000256" key="2">
    <source>
        <dbReference type="ARBA" id="ARBA00004496"/>
    </source>
</evidence>
<keyword evidence="20" id="KW-1185">Reference proteome</keyword>
<dbReference type="Gene3D" id="2.160.10.10">
    <property type="entry name" value="Hexapeptide repeat proteins"/>
    <property type="match status" value="1"/>
</dbReference>
<dbReference type="AlphaFoldDB" id="A0A1P8WKZ4"/>
<evidence type="ECO:0000256" key="7">
    <source>
        <dbReference type="ARBA" id="ARBA00022695"/>
    </source>
</evidence>
<dbReference type="GO" id="GO:0071555">
    <property type="term" value="P:cell wall organization"/>
    <property type="evidence" value="ECO:0007669"/>
    <property type="project" value="UniProtKB-KW"/>
</dbReference>
<dbReference type="Pfam" id="PF12804">
    <property type="entry name" value="NTP_transf_3"/>
    <property type="match status" value="1"/>
</dbReference>
<evidence type="ECO:0000256" key="5">
    <source>
        <dbReference type="ARBA" id="ARBA00022490"/>
    </source>
</evidence>
<keyword evidence="10" id="KW-0133">Cell shape</keyword>
<comment type="catalytic activity">
    <reaction evidence="15">
        <text>alpha-D-glucosamine 1-phosphate + acetyl-CoA = N-acetyl-alpha-D-glucosamine 1-phosphate + CoA + H(+)</text>
        <dbReference type="Rhea" id="RHEA:13725"/>
        <dbReference type="ChEBI" id="CHEBI:15378"/>
        <dbReference type="ChEBI" id="CHEBI:57287"/>
        <dbReference type="ChEBI" id="CHEBI:57288"/>
        <dbReference type="ChEBI" id="CHEBI:57776"/>
        <dbReference type="ChEBI" id="CHEBI:58516"/>
        <dbReference type="EC" id="2.3.1.157"/>
    </reaction>
</comment>
<dbReference type="InterPro" id="IPR011004">
    <property type="entry name" value="Trimer_LpxA-like_sf"/>
</dbReference>
<dbReference type="GO" id="GO:0046872">
    <property type="term" value="F:metal ion binding"/>
    <property type="evidence" value="ECO:0007669"/>
    <property type="project" value="UniProtKB-KW"/>
</dbReference>
<dbReference type="GO" id="GO:0005737">
    <property type="term" value="C:cytoplasm"/>
    <property type="evidence" value="ECO:0007669"/>
    <property type="project" value="UniProtKB-SubCell"/>
</dbReference>
<comment type="similarity">
    <text evidence="4">In the N-terminal section; belongs to the N-acetylglucosamine-1-phosphate uridyltransferase family.</text>
</comment>
<gene>
    <name evidence="19" type="primary">glmU</name>
    <name evidence="19" type="ORF">Fuma_04356</name>
</gene>